<name>A0A1E3XCZ8_9BACT</name>
<dbReference type="SMART" id="SM00670">
    <property type="entry name" value="PINc"/>
    <property type="match status" value="1"/>
</dbReference>
<dbReference type="NCBIfam" id="TIGR00305">
    <property type="entry name" value="putative toxin-antitoxin system toxin component, PIN family"/>
    <property type="match status" value="1"/>
</dbReference>
<accession>A0A1E3XCZ8</accession>
<dbReference type="InterPro" id="IPR029060">
    <property type="entry name" value="PIN-like_dom_sf"/>
</dbReference>
<proteinExistence type="predicted"/>
<evidence type="ECO:0000259" key="1">
    <source>
        <dbReference type="SMART" id="SM00670"/>
    </source>
</evidence>
<dbReference type="InterPro" id="IPR002850">
    <property type="entry name" value="PIN_toxin-like"/>
</dbReference>
<dbReference type="AlphaFoldDB" id="A0A1E3XCZ8"/>
<dbReference type="Gene3D" id="3.40.50.1010">
    <property type="entry name" value="5'-nuclease"/>
    <property type="match status" value="1"/>
</dbReference>
<feature type="domain" description="PIN" evidence="1">
    <location>
        <begin position="1"/>
        <end position="111"/>
    </location>
</feature>
<dbReference type="SUPFAM" id="SSF88723">
    <property type="entry name" value="PIN domain-like"/>
    <property type="match status" value="1"/>
</dbReference>
<evidence type="ECO:0000313" key="2">
    <source>
        <dbReference type="EMBL" id="ODS32834.1"/>
    </source>
</evidence>
<gene>
    <name evidence="2" type="ORF">SCARUB_02040</name>
</gene>
<dbReference type="EMBL" id="MAYW01000047">
    <property type="protein sequence ID" value="ODS32834.1"/>
    <property type="molecule type" value="Genomic_DNA"/>
</dbReference>
<sequence>MKVFLDTNVLASAIATRGICTDVLREVLTSHELIISAHLLKELRQVLQRKFRVPASLTVEFLNLLQQDTIVAKPVNLPDVNIKDEDDLLILASALKANADLLVTGDKELLALGKVGNLEIVSPRSFWERLKA</sequence>
<dbReference type="Pfam" id="PF13470">
    <property type="entry name" value="PIN_3"/>
    <property type="match status" value="1"/>
</dbReference>
<reference evidence="2 3" key="1">
    <citation type="submission" date="2016-07" db="EMBL/GenBank/DDBJ databases">
        <title>Draft genome of Scalindua rubra, obtained from a brine-seawater interface in the Red Sea, sheds light on salt adaptation in anammox bacteria.</title>
        <authorList>
            <person name="Speth D.R."/>
            <person name="Lagkouvardos I."/>
            <person name="Wang Y."/>
            <person name="Qian P.-Y."/>
            <person name="Dutilh B.E."/>
            <person name="Jetten M.S."/>
        </authorList>
    </citation>
    <scope>NUCLEOTIDE SEQUENCE [LARGE SCALE GENOMIC DNA]</scope>
    <source>
        <strain evidence="2">BSI-1</strain>
    </source>
</reference>
<protein>
    <recommendedName>
        <fullName evidence="1">PIN domain-containing protein</fullName>
    </recommendedName>
</protein>
<dbReference type="InterPro" id="IPR002716">
    <property type="entry name" value="PIN_dom"/>
</dbReference>
<dbReference type="PANTHER" id="PTHR34610">
    <property type="entry name" value="SSL7007 PROTEIN"/>
    <property type="match status" value="1"/>
</dbReference>
<comment type="caution">
    <text evidence="2">The sequence shown here is derived from an EMBL/GenBank/DDBJ whole genome shotgun (WGS) entry which is preliminary data.</text>
</comment>
<organism evidence="2 3">
    <name type="scientific">Candidatus Scalindua rubra</name>
    <dbReference type="NCBI Taxonomy" id="1872076"/>
    <lineage>
        <taxon>Bacteria</taxon>
        <taxon>Pseudomonadati</taxon>
        <taxon>Planctomycetota</taxon>
        <taxon>Candidatus Brocadiia</taxon>
        <taxon>Candidatus Brocadiales</taxon>
        <taxon>Candidatus Scalinduaceae</taxon>
        <taxon>Candidatus Scalindua</taxon>
    </lineage>
</organism>
<dbReference type="PATRIC" id="fig|1872076.5.peg.2404"/>
<dbReference type="PANTHER" id="PTHR34610:SF3">
    <property type="entry name" value="SSL7007 PROTEIN"/>
    <property type="match status" value="1"/>
</dbReference>
<dbReference type="Proteomes" id="UP000094056">
    <property type="component" value="Unassembled WGS sequence"/>
</dbReference>
<evidence type="ECO:0000313" key="3">
    <source>
        <dbReference type="Proteomes" id="UP000094056"/>
    </source>
</evidence>